<evidence type="ECO:0000313" key="11">
    <source>
        <dbReference type="Proteomes" id="UP000612585"/>
    </source>
</evidence>
<dbReference type="Gene3D" id="1.20.1560.10">
    <property type="entry name" value="ABC transporter type 1, transmembrane domain"/>
    <property type="match status" value="1"/>
</dbReference>
<evidence type="ECO:0000256" key="2">
    <source>
        <dbReference type="ARBA" id="ARBA00022692"/>
    </source>
</evidence>
<keyword evidence="6 7" id="KW-0472">Membrane</keyword>
<dbReference type="GO" id="GO:0016887">
    <property type="term" value="F:ATP hydrolysis activity"/>
    <property type="evidence" value="ECO:0007669"/>
    <property type="project" value="InterPro"/>
</dbReference>
<keyword evidence="2 7" id="KW-0812">Transmembrane</keyword>
<feature type="domain" description="ABC transmembrane type-1" evidence="9">
    <location>
        <begin position="31"/>
        <end position="284"/>
    </location>
</feature>
<evidence type="ECO:0000256" key="4">
    <source>
        <dbReference type="ARBA" id="ARBA00022840"/>
    </source>
</evidence>
<evidence type="ECO:0000259" key="8">
    <source>
        <dbReference type="PROSITE" id="PS50893"/>
    </source>
</evidence>
<reference evidence="10" key="1">
    <citation type="submission" date="2021-01" db="EMBL/GenBank/DDBJ databases">
        <title>Whole genome shotgun sequence of Virgisporangium aurantiacum NBRC 16421.</title>
        <authorList>
            <person name="Komaki H."/>
            <person name="Tamura T."/>
        </authorList>
    </citation>
    <scope>NUCLEOTIDE SEQUENCE</scope>
    <source>
        <strain evidence="10">NBRC 16421</strain>
    </source>
</reference>
<organism evidence="10 11">
    <name type="scientific">Virgisporangium aurantiacum</name>
    <dbReference type="NCBI Taxonomy" id="175570"/>
    <lineage>
        <taxon>Bacteria</taxon>
        <taxon>Bacillati</taxon>
        <taxon>Actinomycetota</taxon>
        <taxon>Actinomycetes</taxon>
        <taxon>Micromonosporales</taxon>
        <taxon>Micromonosporaceae</taxon>
        <taxon>Virgisporangium</taxon>
    </lineage>
</organism>
<dbReference type="GO" id="GO:0034040">
    <property type="term" value="F:ATPase-coupled lipid transmembrane transporter activity"/>
    <property type="evidence" value="ECO:0007669"/>
    <property type="project" value="TreeGrafter"/>
</dbReference>
<sequence>MRREIGYGVAALRRRPLCALLAWSVPEAVPAAVSGLVVARAVDAGFLAGRPVVGLGWLAVTLLAAGVGAVGSRQVYRRLGDLVEPFRDGLVRRVVTGALRAGVAGRPDDGALARLTRQVEIVRDTYAGLLVVLRGFVVTVVAVVAGLLSVAPVVALLVLPPFVVGVGLFVATLGVAATRQRAAVHADERLATAAGAVFAGVRDVVAAGTEEHAAGLVTGPVRAQADAERALATATALRTLCFAVGGWLPLVVLLAAGPWLIARGTTAGQLLGGLTYVLVALHPVLGTLMSGLGGSGLRYVVTLGRILDASGEPAPHRDPARPGSGLSAPGLSADGLSVDGLSFAYGPHAEPVLRDFTLTVPRGDHLTIVGPSGIGKSTLAGLLCGLLRPDTGTVCLDGTPVTALTPADLADRRVLIPQEAYVFTGTVWDNLVYLRPDAHPVAVLDAIDALGADALVARLGGLGAEVHPGDLSAGERQILALVRAYLSPAPLVVLDEATCHLDPAAERRAEEAFATRGGTLVVIAHRISSALRASRVLVLDGNTATCGDHAAVTAASPLYRELLGHWDARPEQATIPGGCRSSGIALVPPGY</sequence>
<evidence type="ECO:0000256" key="1">
    <source>
        <dbReference type="ARBA" id="ARBA00004651"/>
    </source>
</evidence>
<dbReference type="InterPro" id="IPR003593">
    <property type="entry name" value="AAA+_ATPase"/>
</dbReference>
<dbReference type="Gene3D" id="3.40.50.300">
    <property type="entry name" value="P-loop containing nucleotide triphosphate hydrolases"/>
    <property type="match status" value="1"/>
</dbReference>
<gene>
    <name evidence="10" type="ORF">Vau01_046340</name>
</gene>
<dbReference type="RefSeq" id="WP_203996231.1">
    <property type="nucleotide sequence ID" value="NZ_BOPG01000029.1"/>
</dbReference>
<dbReference type="SUPFAM" id="SSF52540">
    <property type="entry name" value="P-loop containing nucleoside triphosphate hydrolases"/>
    <property type="match status" value="1"/>
</dbReference>
<dbReference type="Pfam" id="PF00005">
    <property type="entry name" value="ABC_tran"/>
    <property type="match status" value="1"/>
</dbReference>
<dbReference type="GO" id="GO:0140359">
    <property type="term" value="F:ABC-type transporter activity"/>
    <property type="evidence" value="ECO:0007669"/>
    <property type="project" value="InterPro"/>
</dbReference>
<keyword evidence="5 7" id="KW-1133">Transmembrane helix</keyword>
<evidence type="ECO:0000256" key="7">
    <source>
        <dbReference type="SAM" id="Phobius"/>
    </source>
</evidence>
<protein>
    <submittedName>
        <fullName evidence="10">ABC transporter ATP-binding protein</fullName>
    </submittedName>
</protein>
<name>A0A8J4E0V5_9ACTN</name>
<dbReference type="SMART" id="SM00382">
    <property type="entry name" value="AAA"/>
    <property type="match status" value="1"/>
</dbReference>
<dbReference type="Proteomes" id="UP000612585">
    <property type="component" value="Unassembled WGS sequence"/>
</dbReference>
<dbReference type="GO" id="GO:0005524">
    <property type="term" value="F:ATP binding"/>
    <property type="evidence" value="ECO:0007669"/>
    <property type="project" value="UniProtKB-KW"/>
</dbReference>
<feature type="transmembrane region" description="Helical" evidence="7">
    <location>
        <begin position="51"/>
        <end position="70"/>
    </location>
</feature>
<evidence type="ECO:0000256" key="5">
    <source>
        <dbReference type="ARBA" id="ARBA00022989"/>
    </source>
</evidence>
<feature type="transmembrane region" description="Helical" evidence="7">
    <location>
        <begin position="126"/>
        <end position="148"/>
    </location>
</feature>
<evidence type="ECO:0000259" key="9">
    <source>
        <dbReference type="PROSITE" id="PS50929"/>
    </source>
</evidence>
<dbReference type="InterPro" id="IPR011527">
    <property type="entry name" value="ABC1_TM_dom"/>
</dbReference>
<dbReference type="EMBL" id="BOPG01000029">
    <property type="protein sequence ID" value="GIJ57118.1"/>
    <property type="molecule type" value="Genomic_DNA"/>
</dbReference>
<dbReference type="InterPro" id="IPR003439">
    <property type="entry name" value="ABC_transporter-like_ATP-bd"/>
</dbReference>
<dbReference type="SUPFAM" id="SSF90123">
    <property type="entry name" value="ABC transporter transmembrane region"/>
    <property type="match status" value="1"/>
</dbReference>
<dbReference type="PANTHER" id="PTHR24221:SF654">
    <property type="entry name" value="ATP-BINDING CASSETTE SUB-FAMILY B MEMBER 6"/>
    <property type="match status" value="1"/>
</dbReference>
<keyword evidence="4 10" id="KW-0067">ATP-binding</keyword>
<dbReference type="PROSITE" id="PS50893">
    <property type="entry name" value="ABC_TRANSPORTER_2"/>
    <property type="match status" value="1"/>
</dbReference>
<evidence type="ECO:0000256" key="6">
    <source>
        <dbReference type="ARBA" id="ARBA00023136"/>
    </source>
</evidence>
<dbReference type="InterPro" id="IPR036640">
    <property type="entry name" value="ABC1_TM_sf"/>
</dbReference>
<dbReference type="AlphaFoldDB" id="A0A8J4E0V5"/>
<keyword evidence="3" id="KW-0547">Nucleotide-binding</keyword>
<accession>A0A8J4E0V5</accession>
<comment type="caution">
    <text evidence="10">The sequence shown here is derived from an EMBL/GenBank/DDBJ whole genome shotgun (WGS) entry which is preliminary data.</text>
</comment>
<dbReference type="PROSITE" id="PS50929">
    <property type="entry name" value="ABC_TM1F"/>
    <property type="match status" value="1"/>
</dbReference>
<evidence type="ECO:0000256" key="3">
    <source>
        <dbReference type="ARBA" id="ARBA00022741"/>
    </source>
</evidence>
<feature type="transmembrane region" description="Helical" evidence="7">
    <location>
        <begin position="239"/>
        <end position="261"/>
    </location>
</feature>
<proteinExistence type="predicted"/>
<keyword evidence="11" id="KW-1185">Reference proteome</keyword>
<dbReference type="InterPro" id="IPR027417">
    <property type="entry name" value="P-loop_NTPase"/>
</dbReference>
<feature type="transmembrane region" description="Helical" evidence="7">
    <location>
        <begin position="267"/>
        <end position="288"/>
    </location>
</feature>
<evidence type="ECO:0000313" key="10">
    <source>
        <dbReference type="EMBL" id="GIJ57118.1"/>
    </source>
</evidence>
<comment type="subcellular location">
    <subcellularLocation>
        <location evidence="1">Cell membrane</location>
        <topology evidence="1">Multi-pass membrane protein</topology>
    </subcellularLocation>
</comment>
<dbReference type="PANTHER" id="PTHR24221">
    <property type="entry name" value="ATP-BINDING CASSETTE SUB-FAMILY B"/>
    <property type="match status" value="1"/>
</dbReference>
<feature type="domain" description="ABC transporter" evidence="8">
    <location>
        <begin position="336"/>
        <end position="566"/>
    </location>
</feature>
<dbReference type="CDD" id="cd03228">
    <property type="entry name" value="ABCC_MRP_Like"/>
    <property type="match status" value="1"/>
</dbReference>
<dbReference type="GO" id="GO:0005886">
    <property type="term" value="C:plasma membrane"/>
    <property type="evidence" value="ECO:0007669"/>
    <property type="project" value="UniProtKB-SubCell"/>
</dbReference>
<feature type="transmembrane region" description="Helical" evidence="7">
    <location>
        <begin position="154"/>
        <end position="176"/>
    </location>
</feature>
<dbReference type="InterPro" id="IPR039421">
    <property type="entry name" value="Type_1_exporter"/>
</dbReference>